<dbReference type="GO" id="GO:0005737">
    <property type="term" value="C:cytoplasm"/>
    <property type="evidence" value="ECO:0007669"/>
    <property type="project" value="TreeGrafter"/>
</dbReference>
<dbReference type="eggNOG" id="ENOG502SE90">
    <property type="taxonomic scope" value="Eukaryota"/>
</dbReference>
<dbReference type="RefSeq" id="XP_003662915.1">
    <property type="nucleotide sequence ID" value="XM_003662867.1"/>
</dbReference>
<dbReference type="HOGENOM" id="CLU_039754_0_0_1"/>
<evidence type="ECO:0000259" key="3">
    <source>
        <dbReference type="Pfam" id="PF08574"/>
    </source>
</evidence>
<feature type="compositionally biased region" description="Low complexity" evidence="2">
    <location>
        <begin position="95"/>
        <end position="107"/>
    </location>
</feature>
<evidence type="ECO:0000256" key="2">
    <source>
        <dbReference type="SAM" id="MobiDB-lite"/>
    </source>
</evidence>
<accession>G2QE87</accession>
<dbReference type="InterPro" id="IPR040150">
    <property type="entry name" value="Iwr1"/>
</dbReference>
<dbReference type="PANTHER" id="PTHR28063">
    <property type="entry name" value="RNA POLYMERASE II NUCLEAR LOCALIZATION PROTEIN IWR1"/>
    <property type="match status" value="1"/>
</dbReference>
<evidence type="ECO:0000256" key="1">
    <source>
        <dbReference type="ARBA" id="ARBA00010218"/>
    </source>
</evidence>
<dbReference type="GO" id="GO:0006606">
    <property type="term" value="P:protein import into nucleus"/>
    <property type="evidence" value="ECO:0007669"/>
    <property type="project" value="InterPro"/>
</dbReference>
<dbReference type="EMBL" id="CP003004">
    <property type="protein sequence ID" value="AEO57670.1"/>
    <property type="molecule type" value="Genomic_DNA"/>
</dbReference>
<feature type="compositionally biased region" description="Acidic residues" evidence="2">
    <location>
        <begin position="314"/>
        <end position="323"/>
    </location>
</feature>
<feature type="region of interest" description="Disordered" evidence="2">
    <location>
        <begin position="257"/>
        <end position="323"/>
    </location>
</feature>
<dbReference type="AlphaFoldDB" id="G2QE87"/>
<feature type="region of interest" description="Disordered" evidence="2">
    <location>
        <begin position="51"/>
        <end position="230"/>
    </location>
</feature>
<dbReference type="OMA" id="EYWEHFA"/>
<dbReference type="InParanoid" id="G2QE87"/>
<evidence type="ECO:0000313" key="5">
    <source>
        <dbReference type="Proteomes" id="UP000007322"/>
    </source>
</evidence>
<comment type="similarity">
    <text evidence="1">Belongs to the IWR1/SLC7A6OS family.</text>
</comment>
<sequence length="448" mass="50332">MAGLPPHTIHVKRKRGNDEDAVEFLRLEESKRSRSSEEGGWVYQLKQTIGTRTGPAVEPSSPGIPVIQTSRAGDENRRPKRPRQQGEPPVKDDATAPGAAPAPSAGPENTAPTTSHPAPDRIRRFHLSKSHSPQPAAGVSKKRAVPAVFVERGAKKHRETLKALIQEHGVAPTGQSKPVDSSRPPEPSEPRNGETPAVQQPSPVKYKRPGTRACTQAAKNKTLPPSMQQREDIDMDELARAMDSWTVEEINKNLDRVKAESTTSKYSPATSRFKPKAPKLRYFERHPESVAAKQRGDAVSQAPSGTAAMSVDAAAEDTTDEEDYVLETYERVPAERLREQAVPSHRVGLLVFDTEPDMVEFFYGTEGDSDDDLPEDEEDENAENYYTADYPEEELDWDDEFDRNPYTYTTQNDSDREEYDLRYFDDEDNWHDDEQYGSFARRSEEWRP</sequence>
<feature type="domain" description="Transcription factor Iwr1" evidence="3">
    <location>
        <begin position="322"/>
        <end position="394"/>
    </location>
</feature>
<keyword evidence="5" id="KW-1185">Reference proteome</keyword>
<dbReference type="InterPro" id="IPR013883">
    <property type="entry name" value="TF_Iwr1_dom"/>
</dbReference>
<dbReference type="VEuPathDB" id="FungiDB:MYCTH_2304108"/>
<dbReference type="Pfam" id="PF08574">
    <property type="entry name" value="Iwr1"/>
    <property type="match status" value="1"/>
</dbReference>
<reference evidence="4 5" key="1">
    <citation type="journal article" date="2011" name="Nat. Biotechnol.">
        <title>Comparative genomic analysis of the thermophilic biomass-degrading fungi Myceliophthora thermophila and Thielavia terrestris.</title>
        <authorList>
            <person name="Berka R.M."/>
            <person name="Grigoriev I.V."/>
            <person name="Otillar R."/>
            <person name="Salamov A."/>
            <person name="Grimwood J."/>
            <person name="Reid I."/>
            <person name="Ishmael N."/>
            <person name="John T."/>
            <person name="Darmond C."/>
            <person name="Moisan M.-C."/>
            <person name="Henrissat B."/>
            <person name="Coutinho P.M."/>
            <person name="Lombard V."/>
            <person name="Natvig D.O."/>
            <person name="Lindquist E."/>
            <person name="Schmutz J."/>
            <person name="Lucas S."/>
            <person name="Harris P."/>
            <person name="Powlowski J."/>
            <person name="Bellemare A."/>
            <person name="Taylor D."/>
            <person name="Butler G."/>
            <person name="de Vries R.P."/>
            <person name="Allijn I.E."/>
            <person name="van den Brink J."/>
            <person name="Ushinsky S."/>
            <person name="Storms R."/>
            <person name="Powell A.J."/>
            <person name="Paulsen I.T."/>
            <person name="Elbourne L.D.H."/>
            <person name="Baker S.E."/>
            <person name="Magnuson J."/>
            <person name="LaBoissiere S."/>
            <person name="Clutterbuck A.J."/>
            <person name="Martinez D."/>
            <person name="Wogulis M."/>
            <person name="de Leon A.L."/>
            <person name="Rey M.W."/>
            <person name="Tsang A."/>
        </authorList>
    </citation>
    <scope>NUCLEOTIDE SEQUENCE [LARGE SCALE GENOMIC DNA]</scope>
    <source>
        <strain evidence="5">ATCC 42464 / BCRC 31852 / DSM 1799</strain>
    </source>
</reference>
<evidence type="ECO:0000313" key="4">
    <source>
        <dbReference type="EMBL" id="AEO57670.1"/>
    </source>
</evidence>
<proteinExistence type="inferred from homology"/>
<feature type="compositionally biased region" description="Acidic residues" evidence="2">
    <location>
        <begin position="367"/>
        <end position="382"/>
    </location>
</feature>
<name>G2QE87_THET4</name>
<protein>
    <recommendedName>
        <fullName evidence="3">Transcription factor Iwr1 domain-containing protein</fullName>
    </recommendedName>
</protein>
<dbReference type="GeneID" id="11507541"/>
<feature type="compositionally biased region" description="Acidic residues" evidence="2">
    <location>
        <begin position="390"/>
        <end position="401"/>
    </location>
</feature>
<dbReference type="PANTHER" id="PTHR28063:SF1">
    <property type="entry name" value="RNA POLYMERASE II NUCLEAR LOCALIZATION PROTEIN IWR1"/>
    <property type="match status" value="1"/>
</dbReference>
<feature type="compositionally biased region" description="Polar residues" evidence="2">
    <location>
        <begin position="260"/>
        <end position="270"/>
    </location>
</feature>
<dbReference type="KEGG" id="mtm:MYCTH_2304108"/>
<dbReference type="Proteomes" id="UP000007322">
    <property type="component" value="Chromosome 3"/>
</dbReference>
<dbReference type="OrthoDB" id="6255506at2759"/>
<feature type="compositionally biased region" description="Polar residues" evidence="2">
    <location>
        <begin position="213"/>
        <end position="228"/>
    </location>
</feature>
<feature type="region of interest" description="Disordered" evidence="2">
    <location>
        <begin position="362"/>
        <end position="448"/>
    </location>
</feature>
<organism evidence="4 5">
    <name type="scientific">Thermothelomyces thermophilus (strain ATCC 42464 / BCRC 31852 / DSM 1799)</name>
    <name type="common">Sporotrichum thermophile</name>
    <dbReference type="NCBI Taxonomy" id="573729"/>
    <lineage>
        <taxon>Eukaryota</taxon>
        <taxon>Fungi</taxon>
        <taxon>Dikarya</taxon>
        <taxon>Ascomycota</taxon>
        <taxon>Pezizomycotina</taxon>
        <taxon>Sordariomycetes</taxon>
        <taxon>Sordariomycetidae</taxon>
        <taxon>Sordariales</taxon>
        <taxon>Chaetomiaceae</taxon>
        <taxon>Thermothelomyces</taxon>
    </lineage>
</organism>
<gene>
    <name evidence="4" type="ORF">MYCTH_2304108</name>
</gene>